<dbReference type="OrthoDB" id="545732at2759"/>
<feature type="coiled-coil region" evidence="1">
    <location>
        <begin position="471"/>
        <end position="541"/>
    </location>
</feature>
<dbReference type="EMBL" id="PGGS01000688">
    <property type="protein sequence ID" value="PNH02268.1"/>
    <property type="molecule type" value="Genomic_DNA"/>
</dbReference>
<feature type="compositionally biased region" description="Low complexity" evidence="2">
    <location>
        <begin position="113"/>
        <end position="125"/>
    </location>
</feature>
<reference evidence="3 4" key="1">
    <citation type="journal article" date="2017" name="Mol. Biol. Evol.">
        <title>The 4-celled Tetrabaena socialis nuclear genome reveals the essential components for genetic control of cell number at the origin of multicellularity in the volvocine lineage.</title>
        <authorList>
            <person name="Featherston J."/>
            <person name="Arakaki Y."/>
            <person name="Hanschen E.R."/>
            <person name="Ferris P.J."/>
            <person name="Michod R.E."/>
            <person name="Olson B.J.S.C."/>
            <person name="Nozaki H."/>
            <person name="Durand P.M."/>
        </authorList>
    </citation>
    <scope>NUCLEOTIDE SEQUENCE [LARGE SCALE GENOMIC DNA]</scope>
    <source>
        <strain evidence="3 4">NIES-571</strain>
    </source>
</reference>
<feature type="compositionally biased region" description="Gly residues" evidence="2">
    <location>
        <begin position="97"/>
        <end position="112"/>
    </location>
</feature>
<dbReference type="PANTHER" id="PTHR34403">
    <property type="entry name" value="TOL-PAL SYSTEM PROTEIN TOLA"/>
    <property type="match status" value="1"/>
</dbReference>
<feature type="compositionally biased region" description="Low complexity" evidence="2">
    <location>
        <begin position="235"/>
        <end position="246"/>
    </location>
</feature>
<feature type="compositionally biased region" description="Low complexity" evidence="2">
    <location>
        <begin position="271"/>
        <end position="301"/>
    </location>
</feature>
<organism evidence="3 4">
    <name type="scientific">Tetrabaena socialis</name>
    <dbReference type="NCBI Taxonomy" id="47790"/>
    <lineage>
        <taxon>Eukaryota</taxon>
        <taxon>Viridiplantae</taxon>
        <taxon>Chlorophyta</taxon>
        <taxon>core chlorophytes</taxon>
        <taxon>Chlorophyceae</taxon>
        <taxon>CS clade</taxon>
        <taxon>Chlamydomonadales</taxon>
        <taxon>Tetrabaenaceae</taxon>
        <taxon>Tetrabaena</taxon>
    </lineage>
</organism>
<keyword evidence="1" id="KW-0175">Coiled coil</keyword>
<feature type="compositionally biased region" description="Low complexity" evidence="2">
    <location>
        <begin position="201"/>
        <end position="221"/>
    </location>
</feature>
<evidence type="ECO:0000256" key="2">
    <source>
        <dbReference type="SAM" id="MobiDB-lite"/>
    </source>
</evidence>
<comment type="caution">
    <text evidence="3">The sequence shown here is derived from an EMBL/GenBank/DDBJ whole genome shotgun (WGS) entry which is preliminary data.</text>
</comment>
<dbReference type="InterPro" id="IPR050972">
    <property type="entry name" value="SDr-like"/>
</dbReference>
<keyword evidence="4" id="KW-1185">Reference proteome</keyword>
<feature type="compositionally biased region" description="Gly residues" evidence="2">
    <location>
        <begin position="222"/>
        <end position="234"/>
    </location>
</feature>
<dbReference type="AlphaFoldDB" id="A0A2J7ZPS1"/>
<proteinExistence type="predicted"/>
<accession>A0A2J7ZPS1</accession>
<name>A0A2J7ZPS1_9CHLO</name>
<feature type="region of interest" description="Disordered" evidence="2">
    <location>
        <begin position="719"/>
        <end position="740"/>
    </location>
</feature>
<feature type="region of interest" description="Disordered" evidence="2">
    <location>
        <begin position="631"/>
        <end position="659"/>
    </location>
</feature>
<feature type="compositionally biased region" description="Low complexity" evidence="2">
    <location>
        <begin position="730"/>
        <end position="740"/>
    </location>
</feature>
<evidence type="ECO:0000313" key="4">
    <source>
        <dbReference type="Proteomes" id="UP000236333"/>
    </source>
</evidence>
<dbReference type="Proteomes" id="UP000236333">
    <property type="component" value="Unassembled WGS sequence"/>
</dbReference>
<dbReference type="PANTHER" id="PTHR34403:SF16">
    <property type="entry name" value="GLYCINE, ALANINE AND ASPARAGINE-RICH PROTEIN-LIKE"/>
    <property type="match status" value="1"/>
</dbReference>
<evidence type="ECO:0000256" key="1">
    <source>
        <dbReference type="SAM" id="Coils"/>
    </source>
</evidence>
<evidence type="ECO:0000313" key="3">
    <source>
        <dbReference type="EMBL" id="PNH02268.1"/>
    </source>
</evidence>
<gene>
    <name evidence="3" type="ORF">TSOC_011790</name>
</gene>
<feature type="region of interest" description="Disordered" evidence="2">
    <location>
        <begin position="97"/>
        <end position="125"/>
    </location>
</feature>
<protein>
    <submittedName>
        <fullName evidence="3">Uncharacterized protein</fullName>
    </submittedName>
</protein>
<sequence>MKGKREVYTTEQLYEELRPRLTVSDAWLAQRHPGLLTAADALVDALQKKESYGGGVAQRAAHLAAYLTANDPMLADWLERKATSTTAAPAVAAGKAGAGGGGGGGGGEGGGAASPSGGEKSAASAEKGAATALEYLATTFAHLREQRTLVMGDKKDRLLKEVEGLRQLRGGPINVLRGARASETSVADMLAALKAADAEEPAAAAAQQQQQQASPQADAAGPGAGVNAGSGAAGGAAPMDAEGSASPQPPPQQQRPQPAAGPASPPPRPHSPGAQQQQQQQRPCSPGVSPGVSPSGRGRGSAAKAAAAAAAAESASAARKGALDNLTCIVWEDWKIPERLDLLLRAGDTVSVYVEVHCRDGPEDTRLAMRLSTFVALALCSQRLIGYAFHTTMSSGWSMADSANFMANICGKDMHVLEGERPLEQYPEAEGRTGTGEWVRFTMRRIEELRRHNNPSYTPRAMVRVREEVAARKARAAAAALEAAEAEAKAAVKAEAEARAAVEAKAKAVWEAQAQAAREAKAKAKAAAEAMAKAAAEAKARAAEVKPKVEAGWELCGAGVGVKAEGKVEIRPAKPPVVKAEPDADAMCIDLSPEVLAAAAAAAASTAQPCYGDVLLDSLDVGAALARQWAAPPMAPDPPQLQRGVQQQTQTQQQQPQVTAQQMAAATAAAAASVQQQHQVSPQQMAAVLLQLQQEEAALFEGARAQGCEQQAMAAALQHPQHRMLPPPRQHQQQQPLQGLQQQFSAPAQLHPHQPQHLHQPQLLQQRHSMPLLQAQYFPQHPQPYAAAAPVPMPPYLQEPFYAAQL</sequence>
<feature type="compositionally biased region" description="Low complexity" evidence="2">
    <location>
        <begin position="645"/>
        <end position="659"/>
    </location>
</feature>
<feature type="region of interest" description="Disordered" evidence="2">
    <location>
        <begin position="201"/>
        <end position="301"/>
    </location>
</feature>